<sequence length="75" mass="7568">MPKPSDAPVAVLVEFAGDPAVEFYPGVPTIGQVALPADEADRLIAAGVVKRAGAKAPVVVPAEPVVVPAEPAEEI</sequence>
<organism evidence="1">
    <name type="scientific">uncultured Caudovirales phage</name>
    <dbReference type="NCBI Taxonomy" id="2100421"/>
    <lineage>
        <taxon>Viruses</taxon>
        <taxon>Duplodnaviria</taxon>
        <taxon>Heunggongvirae</taxon>
        <taxon>Uroviricota</taxon>
        <taxon>Caudoviricetes</taxon>
        <taxon>Peduoviridae</taxon>
        <taxon>Maltschvirus</taxon>
        <taxon>Maltschvirus maltsch</taxon>
    </lineage>
</organism>
<accession>A0A6J5N413</accession>
<gene>
    <name evidence="1" type="ORF">UFOVP613_31</name>
</gene>
<dbReference type="EMBL" id="LR796577">
    <property type="protein sequence ID" value="CAB4152751.1"/>
    <property type="molecule type" value="Genomic_DNA"/>
</dbReference>
<reference evidence="1" key="1">
    <citation type="submission" date="2020-04" db="EMBL/GenBank/DDBJ databases">
        <authorList>
            <person name="Chiriac C."/>
            <person name="Salcher M."/>
            <person name="Ghai R."/>
            <person name="Kavagutti S V."/>
        </authorList>
    </citation>
    <scope>NUCLEOTIDE SEQUENCE</scope>
</reference>
<proteinExistence type="predicted"/>
<protein>
    <submittedName>
        <fullName evidence="1">Uncharacterized protein</fullName>
    </submittedName>
</protein>
<evidence type="ECO:0000313" key="1">
    <source>
        <dbReference type="EMBL" id="CAB4152751.1"/>
    </source>
</evidence>
<name>A0A6J5N413_9CAUD</name>